<organism evidence="4 5">
    <name type="scientific">Fusicatenibacter saccharivorans</name>
    <dbReference type="NCBI Taxonomy" id="1150298"/>
    <lineage>
        <taxon>Bacteria</taxon>
        <taxon>Bacillati</taxon>
        <taxon>Bacillota</taxon>
        <taxon>Clostridia</taxon>
        <taxon>Lachnospirales</taxon>
        <taxon>Lachnospiraceae</taxon>
        <taxon>Fusicatenibacter</taxon>
    </lineage>
</organism>
<name>A0A174EMD6_9FIRM</name>
<evidence type="ECO:0000313" key="4">
    <source>
        <dbReference type="EMBL" id="CUO37778.1"/>
    </source>
</evidence>
<dbReference type="Proteomes" id="UP000095706">
    <property type="component" value="Unassembled WGS sequence"/>
</dbReference>
<dbReference type="InterPro" id="IPR050256">
    <property type="entry name" value="Glycosyltransferase_2"/>
</dbReference>
<dbReference type="Gene3D" id="3.90.550.10">
    <property type="entry name" value="Spore Coat Polysaccharide Biosynthesis Protein SpsA, Chain A"/>
    <property type="match status" value="1"/>
</dbReference>
<reference evidence="4 5" key="1">
    <citation type="submission" date="2015-09" db="EMBL/GenBank/DDBJ databases">
        <authorList>
            <consortium name="Pathogen Informatics"/>
        </authorList>
    </citation>
    <scope>NUCLEOTIDE SEQUENCE [LARGE SCALE GENOMIC DNA]</scope>
    <source>
        <strain evidence="4 5">2789STDY5608849</strain>
    </source>
</reference>
<dbReference type="RefSeq" id="WP_082424926.1">
    <property type="nucleotide sequence ID" value="NZ_CYYV01000008.1"/>
</dbReference>
<protein>
    <submittedName>
        <fullName evidence="4">Bactoprenol glucosyl transferase homolog from prophage CPS-53</fullName>
        <ecNumber evidence="4">2.4.1.-</ecNumber>
    </submittedName>
</protein>
<dbReference type="Pfam" id="PF00535">
    <property type="entry name" value="Glycos_transf_2"/>
    <property type="match status" value="1"/>
</dbReference>
<keyword evidence="2" id="KW-1133">Transmembrane helix</keyword>
<keyword evidence="4" id="KW-0808">Transferase</keyword>
<evidence type="ECO:0000259" key="3">
    <source>
        <dbReference type="Pfam" id="PF00535"/>
    </source>
</evidence>
<dbReference type="GO" id="GO:0005886">
    <property type="term" value="C:plasma membrane"/>
    <property type="evidence" value="ECO:0007669"/>
    <property type="project" value="TreeGrafter"/>
</dbReference>
<keyword evidence="2" id="KW-0812">Transmembrane</keyword>
<dbReference type="PANTHER" id="PTHR48090:SF8">
    <property type="entry name" value="GLYCOSYLTRANSFERASE CSBB-RELATED"/>
    <property type="match status" value="1"/>
</dbReference>
<dbReference type="AlphaFoldDB" id="A0A174EMD6"/>
<feature type="region of interest" description="Disordered" evidence="1">
    <location>
        <begin position="321"/>
        <end position="363"/>
    </location>
</feature>
<sequence length="363" mass="41520">METISIIIPCYNEEEAIPVYYETMVRQMNEMEEQQKVQFELIFVDDGSKDHSLFEMRRLAQKDMRCRYLSFSRNFGKEAAMYAGLQAAKGDYVTVMDVDLQDPPFLLPKMYAMLQSGTCDCVAARRSSREGEGKIKSFLSNAFYSVINRLSKTEIVSGARDYRLMSRKMVDAVLEMSEYNRFSKGIFGWVGFHTEWLEFEHEDRCAGTSKWPLRKLLAYSIDGITGFSVAPLSLASVMGVLFFLISMILIVFIIVRTLLFGDPVAGWPSMACILFLVSGVQLFCTGIVGIYLSKTYLETKHRPIYLLKETSEETVKMHSVQPVKKQESAAKRRKDAHTAEKKNVYFPEYADKRHASERGEIRA</sequence>
<evidence type="ECO:0000313" key="5">
    <source>
        <dbReference type="Proteomes" id="UP000095706"/>
    </source>
</evidence>
<feature type="domain" description="Glycosyltransferase 2-like" evidence="3">
    <location>
        <begin position="5"/>
        <end position="172"/>
    </location>
</feature>
<keyword evidence="2" id="KW-0472">Membrane</keyword>
<keyword evidence="4" id="KW-0328">Glycosyltransferase</keyword>
<evidence type="ECO:0000256" key="2">
    <source>
        <dbReference type="SAM" id="Phobius"/>
    </source>
</evidence>
<dbReference type="PANTHER" id="PTHR48090">
    <property type="entry name" value="UNDECAPRENYL-PHOSPHATE 4-DEOXY-4-FORMAMIDO-L-ARABINOSE TRANSFERASE-RELATED"/>
    <property type="match status" value="1"/>
</dbReference>
<dbReference type="EMBL" id="CYYV01000008">
    <property type="protein sequence ID" value="CUO37778.1"/>
    <property type="molecule type" value="Genomic_DNA"/>
</dbReference>
<evidence type="ECO:0000256" key="1">
    <source>
        <dbReference type="SAM" id="MobiDB-lite"/>
    </source>
</evidence>
<dbReference type="InterPro" id="IPR001173">
    <property type="entry name" value="Glyco_trans_2-like"/>
</dbReference>
<feature type="transmembrane region" description="Helical" evidence="2">
    <location>
        <begin position="234"/>
        <end position="255"/>
    </location>
</feature>
<feature type="compositionally biased region" description="Basic and acidic residues" evidence="1">
    <location>
        <begin position="324"/>
        <end position="363"/>
    </location>
</feature>
<proteinExistence type="predicted"/>
<dbReference type="EC" id="2.4.1.-" evidence="4"/>
<dbReference type="CDD" id="cd04187">
    <property type="entry name" value="DPM1_like_bac"/>
    <property type="match status" value="1"/>
</dbReference>
<gene>
    <name evidence="4" type="primary">yfdH_1</name>
    <name evidence="4" type="ORF">ERS852406_01838</name>
</gene>
<dbReference type="InterPro" id="IPR029044">
    <property type="entry name" value="Nucleotide-diphossugar_trans"/>
</dbReference>
<dbReference type="SUPFAM" id="SSF53448">
    <property type="entry name" value="Nucleotide-diphospho-sugar transferases"/>
    <property type="match status" value="1"/>
</dbReference>
<dbReference type="GO" id="GO:0016757">
    <property type="term" value="F:glycosyltransferase activity"/>
    <property type="evidence" value="ECO:0007669"/>
    <property type="project" value="UniProtKB-KW"/>
</dbReference>
<accession>A0A174EMD6</accession>
<feature type="transmembrane region" description="Helical" evidence="2">
    <location>
        <begin position="267"/>
        <end position="292"/>
    </location>
</feature>